<accession>A0A822ZMD9</accession>
<feature type="region of interest" description="Disordered" evidence="1">
    <location>
        <begin position="85"/>
        <end position="105"/>
    </location>
</feature>
<protein>
    <submittedName>
        <fullName evidence="2">Uncharacterized protein</fullName>
    </submittedName>
</protein>
<proteinExistence type="predicted"/>
<evidence type="ECO:0000313" key="3">
    <source>
        <dbReference type="Proteomes" id="UP000607653"/>
    </source>
</evidence>
<keyword evidence="3" id="KW-1185">Reference proteome</keyword>
<dbReference type="EMBL" id="DUZY01000007">
    <property type="protein sequence ID" value="DAD45650.1"/>
    <property type="molecule type" value="Genomic_DNA"/>
</dbReference>
<evidence type="ECO:0000256" key="1">
    <source>
        <dbReference type="SAM" id="MobiDB-lite"/>
    </source>
</evidence>
<gene>
    <name evidence="2" type="ORF">HUJ06_003880</name>
</gene>
<evidence type="ECO:0000313" key="2">
    <source>
        <dbReference type="EMBL" id="DAD45650.1"/>
    </source>
</evidence>
<reference evidence="2 3" key="1">
    <citation type="journal article" date="2020" name="Mol. Biol. Evol.">
        <title>Distinct Expression and Methylation Patterns for Genes with Different Fates following a Single Whole-Genome Duplication in Flowering Plants.</title>
        <authorList>
            <person name="Shi T."/>
            <person name="Rahmani R.S."/>
            <person name="Gugger P.F."/>
            <person name="Wang M."/>
            <person name="Li H."/>
            <person name="Zhang Y."/>
            <person name="Li Z."/>
            <person name="Wang Q."/>
            <person name="Van de Peer Y."/>
            <person name="Marchal K."/>
            <person name="Chen J."/>
        </authorList>
    </citation>
    <scope>NUCLEOTIDE SEQUENCE [LARGE SCALE GENOMIC DNA]</scope>
    <source>
        <tissue evidence="2">Leaf</tissue>
    </source>
</reference>
<comment type="caution">
    <text evidence="2">The sequence shown here is derived from an EMBL/GenBank/DDBJ whole genome shotgun (WGS) entry which is preliminary data.</text>
</comment>
<organism evidence="2 3">
    <name type="scientific">Nelumbo nucifera</name>
    <name type="common">Sacred lotus</name>
    <dbReference type="NCBI Taxonomy" id="4432"/>
    <lineage>
        <taxon>Eukaryota</taxon>
        <taxon>Viridiplantae</taxon>
        <taxon>Streptophyta</taxon>
        <taxon>Embryophyta</taxon>
        <taxon>Tracheophyta</taxon>
        <taxon>Spermatophyta</taxon>
        <taxon>Magnoliopsida</taxon>
        <taxon>Proteales</taxon>
        <taxon>Nelumbonaceae</taxon>
        <taxon>Nelumbo</taxon>
    </lineage>
</organism>
<name>A0A822ZMD9_NELNU</name>
<dbReference type="Proteomes" id="UP000607653">
    <property type="component" value="Unassembled WGS sequence"/>
</dbReference>
<dbReference type="AlphaFoldDB" id="A0A822ZMD9"/>
<sequence length="105" mass="11414">MSVLILELTQVHLPHKVSHGKLSGCSTHSIQCSSSSSSNNNNNNSLNICRKTSWGFTFQAIQKEGMSPLTLGVIPNFRKMLGSNQRLQSDAPSFKGGISSHKLET</sequence>